<accession>A0A0F4Z7Y4</accession>
<feature type="compositionally biased region" description="Polar residues" evidence="2">
    <location>
        <begin position="136"/>
        <end position="146"/>
    </location>
</feature>
<sequence length="790" mass="87414">MSPPGAGAMVGESPALAHSTCISAGQSLDDATTAAVVAAASSVVNGGSQQVSSPHGTTTTTTNAAAATATHGAKTPQSHRHRVPKTTERLLAQVAEWLEHEKAKAERRKKAAHVPRRRSPRSSNDTLTAPDEEHSSVTPTNSNYDVSSSALTRQRSSSVDSQASDDVSLDRLQRIIEDNVSALGLSQVPAFTPRLGCRPSRRRILVRTNSSDTEYVDGDVIVPSCDGSLDVSKTLAYSGGAATTTTPSTSAVEGMPSLSKHKEKERQAWSSFKTEIIRLTHTLKLKGWRRVPLENADSITVERISGALTNSVYMVSPPANINQLPAVASPTITPLRKPPPKLLLRVYGPQVEALIDRETELAVLRRLSRKKIGPRLLGTFENGRFEEFFNAITLRPQNLREPETSRQIAKRMRELHLGIDLLPAERLGGPAVFNNWDKWQDTVERIITALDSRYEAFKESGAETTKLAPSDAWMSHGYVCGVKWPFFRDMVRKHREYVQQAYGSKERLQETLVFCHNDTQYGNILRIEPDNQKSPLLQPANKHKQLVVIDFEYAAANVPGLDIVNHFTEWAYNYHDPAAPHKCLTHVYPTREEQMRFIRAYVEHRPEFPHSGSTPRLTPLDSLPNTPYLGPASSSASIVDFMLDARSAASGALTSASKEDLSLTTRDEETENRVKELADEALLWRAANSAQWVAWGIVQAKVPTEGEDEKAIKREGEGEGGEGEGEREGEVEREGDGEGEGEEEEEEQFDYLGYARERAMFFWGDCVMLGLVKKEELPEALQKRIKIVRN</sequence>
<dbReference type="AlphaFoldDB" id="A0A0F4Z7Y4"/>
<dbReference type="Proteomes" id="UP000033483">
    <property type="component" value="Unassembled WGS sequence"/>
</dbReference>
<dbReference type="InterPro" id="IPR011009">
    <property type="entry name" value="Kinase-like_dom_sf"/>
</dbReference>
<dbReference type="GO" id="GO:0005737">
    <property type="term" value="C:cytoplasm"/>
    <property type="evidence" value="ECO:0007669"/>
    <property type="project" value="TreeGrafter"/>
</dbReference>
<dbReference type="EMBL" id="LAEV01002192">
    <property type="protein sequence ID" value="KKA26460.1"/>
    <property type="molecule type" value="Genomic_DNA"/>
</dbReference>
<organism evidence="4 5">
    <name type="scientific">Thielaviopsis punctulata</name>
    <dbReference type="NCBI Taxonomy" id="72032"/>
    <lineage>
        <taxon>Eukaryota</taxon>
        <taxon>Fungi</taxon>
        <taxon>Dikarya</taxon>
        <taxon>Ascomycota</taxon>
        <taxon>Pezizomycotina</taxon>
        <taxon>Sordariomycetes</taxon>
        <taxon>Hypocreomycetidae</taxon>
        <taxon>Microascales</taxon>
        <taxon>Ceratocystidaceae</taxon>
        <taxon>Thielaviopsis</taxon>
    </lineage>
</organism>
<dbReference type="SUPFAM" id="SSF56112">
    <property type="entry name" value="Protein kinase-like (PK-like)"/>
    <property type="match status" value="1"/>
</dbReference>
<feature type="compositionally biased region" description="Basic and acidic residues" evidence="2">
    <location>
        <begin position="724"/>
        <end position="736"/>
    </location>
</feature>
<dbReference type="GO" id="GO:0004305">
    <property type="term" value="F:ethanolamine kinase activity"/>
    <property type="evidence" value="ECO:0007669"/>
    <property type="project" value="TreeGrafter"/>
</dbReference>
<evidence type="ECO:0000256" key="1">
    <source>
        <dbReference type="ARBA" id="ARBA00038211"/>
    </source>
</evidence>
<keyword evidence="5" id="KW-1185">Reference proteome</keyword>
<feature type="region of interest" description="Disordered" evidence="2">
    <location>
        <begin position="653"/>
        <end position="672"/>
    </location>
</feature>
<feature type="compositionally biased region" description="Low complexity" evidence="2">
    <location>
        <begin position="45"/>
        <end position="70"/>
    </location>
</feature>
<feature type="compositionally biased region" description="Basic residues" evidence="2">
    <location>
        <begin position="105"/>
        <end position="120"/>
    </location>
</feature>
<dbReference type="InterPro" id="IPR007521">
    <property type="entry name" value="Choline_kin_N"/>
</dbReference>
<proteinExistence type="inferred from homology"/>
<dbReference type="Gene3D" id="3.30.200.20">
    <property type="entry name" value="Phosphorylase Kinase, domain 1"/>
    <property type="match status" value="1"/>
</dbReference>
<feature type="region of interest" description="Disordered" evidence="2">
    <location>
        <begin position="45"/>
        <end position="85"/>
    </location>
</feature>
<evidence type="ECO:0000256" key="2">
    <source>
        <dbReference type="SAM" id="MobiDB-lite"/>
    </source>
</evidence>
<feature type="domain" description="Choline kinase N-terminal" evidence="3">
    <location>
        <begin position="213"/>
        <end position="294"/>
    </location>
</feature>
<protein>
    <recommendedName>
        <fullName evidence="3">Choline kinase N-terminal domain-containing protein</fullName>
    </recommendedName>
</protein>
<dbReference type="PANTHER" id="PTHR22603">
    <property type="entry name" value="CHOLINE/ETHANOALAMINE KINASE"/>
    <property type="match status" value="1"/>
</dbReference>
<dbReference type="Pfam" id="PF04428">
    <property type="entry name" value="Choline_kin_N"/>
    <property type="match status" value="1"/>
</dbReference>
<dbReference type="PANTHER" id="PTHR22603:SF93">
    <property type="entry name" value="RE24176P"/>
    <property type="match status" value="1"/>
</dbReference>
<feature type="region of interest" description="Disordered" evidence="2">
    <location>
        <begin position="704"/>
        <end position="748"/>
    </location>
</feature>
<feature type="region of interest" description="Disordered" evidence="2">
    <location>
        <begin position="102"/>
        <end position="166"/>
    </location>
</feature>
<evidence type="ECO:0000259" key="3">
    <source>
        <dbReference type="Pfam" id="PF04428"/>
    </source>
</evidence>
<evidence type="ECO:0000313" key="4">
    <source>
        <dbReference type="EMBL" id="KKA26460.1"/>
    </source>
</evidence>
<feature type="compositionally biased region" description="Acidic residues" evidence="2">
    <location>
        <begin position="737"/>
        <end position="748"/>
    </location>
</feature>
<comment type="similarity">
    <text evidence="1">Belongs to the choline/ethanolamine kinase family.</text>
</comment>
<dbReference type="GO" id="GO:0004103">
    <property type="term" value="F:choline kinase activity"/>
    <property type="evidence" value="ECO:0007669"/>
    <property type="project" value="TreeGrafter"/>
</dbReference>
<name>A0A0F4Z7Y4_9PEZI</name>
<comment type="caution">
    <text evidence="4">The sequence shown here is derived from an EMBL/GenBank/DDBJ whole genome shotgun (WGS) entry which is preliminary data.</text>
</comment>
<dbReference type="GO" id="GO:0006646">
    <property type="term" value="P:phosphatidylethanolamine biosynthetic process"/>
    <property type="evidence" value="ECO:0007669"/>
    <property type="project" value="TreeGrafter"/>
</dbReference>
<feature type="compositionally biased region" description="Low complexity" evidence="2">
    <location>
        <begin position="147"/>
        <end position="166"/>
    </location>
</feature>
<reference evidence="4 5" key="1">
    <citation type="submission" date="2015-03" db="EMBL/GenBank/DDBJ databases">
        <authorList>
            <person name="Radwan O."/>
            <person name="Al-Naeli F.A."/>
            <person name="Rendon G.A."/>
            <person name="Fields C."/>
        </authorList>
    </citation>
    <scope>NUCLEOTIDE SEQUENCE [LARGE SCALE GENOMIC DNA]</scope>
    <source>
        <strain evidence="4">CR-DP1</strain>
    </source>
</reference>
<feature type="region of interest" description="Disordered" evidence="2">
    <location>
        <begin position="240"/>
        <end position="260"/>
    </location>
</feature>
<dbReference type="Pfam" id="PF01633">
    <property type="entry name" value="Choline_kinase"/>
    <property type="match status" value="1"/>
</dbReference>
<dbReference type="OrthoDB" id="10267235at2759"/>
<feature type="compositionally biased region" description="Basic and acidic residues" evidence="2">
    <location>
        <begin position="657"/>
        <end position="672"/>
    </location>
</feature>
<evidence type="ECO:0000313" key="5">
    <source>
        <dbReference type="Proteomes" id="UP000033483"/>
    </source>
</evidence>
<gene>
    <name evidence="4" type="ORF">TD95_000121</name>
</gene>
<dbReference type="CDD" id="cd05157">
    <property type="entry name" value="ETNK_euk"/>
    <property type="match status" value="1"/>
</dbReference>
<feature type="compositionally biased region" description="Low complexity" evidence="2">
    <location>
        <begin position="240"/>
        <end position="251"/>
    </location>
</feature>
<dbReference type="Gene3D" id="3.90.1200.10">
    <property type="match status" value="1"/>
</dbReference>